<name>A0ACA9QE84_9GLOM</name>
<gene>
    <name evidence="1" type="ORF">DHETER_LOCUS14447</name>
</gene>
<sequence>DGSKQITESLPGSLQDNNRAEIYTVVRALETCENREKVLEIRTDSRNMVNAFESWINIWKTRDWKTSRNVVVKNKDLFERIDILTSNRIGKVYFTYIRGHKGVVENKNADRLAKKGATISMYEKKKLSPYNRFMKFNLPIIKRNNPELDHNAAFKLVAS</sequence>
<protein>
    <submittedName>
        <fullName evidence="1">320_t:CDS:1</fullName>
    </submittedName>
</protein>
<dbReference type="Proteomes" id="UP000789702">
    <property type="component" value="Unassembled WGS sequence"/>
</dbReference>
<dbReference type="EMBL" id="CAJVPU010044478">
    <property type="protein sequence ID" value="CAG8747752.1"/>
    <property type="molecule type" value="Genomic_DNA"/>
</dbReference>
<comment type="caution">
    <text evidence="1">The sequence shown here is derived from an EMBL/GenBank/DDBJ whole genome shotgun (WGS) entry which is preliminary data.</text>
</comment>
<accession>A0ACA9QE84</accession>
<reference evidence="1" key="1">
    <citation type="submission" date="2021-06" db="EMBL/GenBank/DDBJ databases">
        <authorList>
            <person name="Kallberg Y."/>
            <person name="Tangrot J."/>
            <person name="Rosling A."/>
        </authorList>
    </citation>
    <scope>NUCLEOTIDE SEQUENCE</scope>
    <source>
        <strain evidence="1">IL203A</strain>
    </source>
</reference>
<evidence type="ECO:0000313" key="2">
    <source>
        <dbReference type="Proteomes" id="UP000789702"/>
    </source>
</evidence>
<evidence type="ECO:0000313" key="1">
    <source>
        <dbReference type="EMBL" id="CAG8747752.1"/>
    </source>
</evidence>
<feature type="non-terminal residue" evidence="1">
    <location>
        <position position="159"/>
    </location>
</feature>
<feature type="non-terminal residue" evidence="1">
    <location>
        <position position="1"/>
    </location>
</feature>
<proteinExistence type="predicted"/>
<keyword evidence="2" id="KW-1185">Reference proteome</keyword>
<organism evidence="1 2">
    <name type="scientific">Dentiscutata heterogama</name>
    <dbReference type="NCBI Taxonomy" id="1316150"/>
    <lineage>
        <taxon>Eukaryota</taxon>
        <taxon>Fungi</taxon>
        <taxon>Fungi incertae sedis</taxon>
        <taxon>Mucoromycota</taxon>
        <taxon>Glomeromycotina</taxon>
        <taxon>Glomeromycetes</taxon>
        <taxon>Diversisporales</taxon>
        <taxon>Gigasporaceae</taxon>
        <taxon>Dentiscutata</taxon>
    </lineage>
</organism>